<feature type="compositionally biased region" description="Low complexity" evidence="2">
    <location>
        <begin position="117"/>
        <end position="131"/>
    </location>
</feature>
<evidence type="ECO:0000256" key="2">
    <source>
        <dbReference type="SAM" id="MobiDB-lite"/>
    </source>
</evidence>
<accession>A0A8J4C3W3</accession>
<feature type="region of interest" description="Disordered" evidence="2">
    <location>
        <begin position="350"/>
        <end position="374"/>
    </location>
</feature>
<proteinExistence type="predicted"/>
<feature type="compositionally biased region" description="Basic and acidic residues" evidence="2">
    <location>
        <begin position="44"/>
        <end position="58"/>
    </location>
</feature>
<reference evidence="3" key="1">
    <citation type="journal article" date="2021" name="Proc. Natl. Acad. Sci. U.S.A.">
        <title>Three genomes in the algal genus Volvox reveal the fate of a haploid sex-determining region after a transition to homothallism.</title>
        <authorList>
            <person name="Yamamoto K."/>
            <person name="Hamaji T."/>
            <person name="Kawai-Toyooka H."/>
            <person name="Matsuzaki R."/>
            <person name="Takahashi F."/>
            <person name="Nishimura Y."/>
            <person name="Kawachi M."/>
            <person name="Noguchi H."/>
            <person name="Minakuchi Y."/>
            <person name="Umen J.G."/>
            <person name="Toyoda A."/>
            <person name="Nozaki H."/>
        </authorList>
    </citation>
    <scope>NUCLEOTIDE SEQUENCE</scope>
    <source>
        <strain evidence="3">NIES-3786</strain>
    </source>
</reference>
<evidence type="ECO:0000313" key="3">
    <source>
        <dbReference type="EMBL" id="GIL72700.1"/>
    </source>
</evidence>
<keyword evidence="1" id="KW-0175">Coiled coil</keyword>
<name>A0A8J4C3W3_9CHLO</name>
<feature type="non-terminal residue" evidence="3">
    <location>
        <position position="476"/>
    </location>
</feature>
<keyword evidence="4" id="KW-1185">Reference proteome</keyword>
<protein>
    <submittedName>
        <fullName evidence="3">Uncharacterized protein</fullName>
    </submittedName>
</protein>
<dbReference type="EMBL" id="BNCP01000004">
    <property type="protein sequence ID" value="GIL72700.1"/>
    <property type="molecule type" value="Genomic_DNA"/>
</dbReference>
<feature type="coiled-coil region" evidence="1">
    <location>
        <begin position="401"/>
        <end position="449"/>
    </location>
</feature>
<gene>
    <name evidence="3" type="ORF">Vretifemale_2936</name>
</gene>
<dbReference type="AlphaFoldDB" id="A0A8J4C3W3"/>
<feature type="non-terminal residue" evidence="3">
    <location>
        <position position="1"/>
    </location>
</feature>
<feature type="compositionally biased region" description="Low complexity" evidence="2">
    <location>
        <begin position="145"/>
        <end position="185"/>
    </location>
</feature>
<comment type="caution">
    <text evidence="3">The sequence shown here is derived from an EMBL/GenBank/DDBJ whole genome shotgun (WGS) entry which is preliminary data.</text>
</comment>
<dbReference type="Proteomes" id="UP000747110">
    <property type="component" value="Unassembled WGS sequence"/>
</dbReference>
<feature type="compositionally biased region" description="Low complexity" evidence="2">
    <location>
        <begin position="199"/>
        <end position="213"/>
    </location>
</feature>
<sequence length="476" mass="51902">QVSALHRQLQQHAAATDRRERQHSAERTAALESELHRMRSQQADLRRQLSDRVSRYERESNARLRELATLRKAAASARSRMAALEQENREQRRLLRAKQQQVLAAEQRLRDSQRSGSNAAAVASARSRSNSPGSRNYLARGGGAAARSNASSAESSHDGGTQQQQQGQRGAGQAVVGRSAAAMTGASGGSNRVKSPSPVRQTQQAQEQAQVQRPSASSLKRLEDIAAEELPPLRRPNNNAATAGRTAKQQDGPPAALALEEQEELAEWAEQMLGLVGEVAGVEARVEVLTSRHRDLLSRRELLLREQAQFALRTRRRAEQAAQAVAACEAELEDLATRAAAVATERGCAGDNADEEMGSGKETGPCGPGSAQTNELQQRMAEVRHARDLLQGRLRSGRLLDEREQQVLDSLDDQLDDLETQLSYVTGELADRRGLLSQLQRRREQMQQRSKGMGAAGLRLALAAATEAVGQRAFQV</sequence>
<feature type="region of interest" description="Disordered" evidence="2">
    <location>
        <begin position="105"/>
        <end position="255"/>
    </location>
</feature>
<feature type="compositionally biased region" description="Low complexity" evidence="2">
    <location>
        <begin position="1"/>
        <end position="14"/>
    </location>
</feature>
<feature type="compositionally biased region" description="Basic and acidic residues" evidence="2">
    <location>
        <begin position="15"/>
        <end position="26"/>
    </location>
</feature>
<feature type="region of interest" description="Disordered" evidence="2">
    <location>
        <begin position="1"/>
        <end position="58"/>
    </location>
</feature>
<evidence type="ECO:0000313" key="4">
    <source>
        <dbReference type="Proteomes" id="UP000747110"/>
    </source>
</evidence>
<evidence type="ECO:0000256" key="1">
    <source>
        <dbReference type="SAM" id="Coils"/>
    </source>
</evidence>
<organism evidence="3 4">
    <name type="scientific">Volvox reticuliferus</name>
    <dbReference type="NCBI Taxonomy" id="1737510"/>
    <lineage>
        <taxon>Eukaryota</taxon>
        <taxon>Viridiplantae</taxon>
        <taxon>Chlorophyta</taxon>
        <taxon>core chlorophytes</taxon>
        <taxon>Chlorophyceae</taxon>
        <taxon>CS clade</taxon>
        <taxon>Chlamydomonadales</taxon>
        <taxon>Volvocaceae</taxon>
        <taxon>Volvox</taxon>
    </lineage>
</organism>